<feature type="binding site" evidence="7">
    <location>
        <position position="67"/>
    </location>
    <ligand>
        <name>tRNA</name>
        <dbReference type="ChEBI" id="CHEBI:17843"/>
    </ligand>
</feature>
<keyword evidence="2 7" id="KW-0820">tRNA-binding</keyword>
<feature type="binding site" evidence="7">
    <location>
        <position position="113"/>
    </location>
    <ligand>
        <name>tRNA</name>
        <dbReference type="ChEBI" id="CHEBI:17843"/>
    </ligand>
</feature>
<organism evidence="11 12">
    <name type="scientific">Stappia indica</name>
    <dbReference type="NCBI Taxonomy" id="538381"/>
    <lineage>
        <taxon>Bacteria</taxon>
        <taxon>Pseudomonadati</taxon>
        <taxon>Pseudomonadota</taxon>
        <taxon>Alphaproteobacteria</taxon>
        <taxon>Hyphomicrobiales</taxon>
        <taxon>Stappiaceae</taxon>
        <taxon>Stappia</taxon>
    </lineage>
</organism>
<keyword evidence="3 7" id="KW-0378">Hydrolase</keyword>
<evidence type="ECO:0000313" key="11">
    <source>
        <dbReference type="EMBL" id="SOB90209.1"/>
    </source>
</evidence>
<comment type="catalytic activity">
    <reaction evidence="7 8">
        <text>an N-acyl-L-alpha-aminoacyl-tRNA + H2O = an N-acyl-L-amino acid + a tRNA + H(+)</text>
        <dbReference type="Rhea" id="RHEA:54448"/>
        <dbReference type="Rhea" id="RHEA-COMP:10123"/>
        <dbReference type="Rhea" id="RHEA-COMP:13883"/>
        <dbReference type="ChEBI" id="CHEBI:15377"/>
        <dbReference type="ChEBI" id="CHEBI:15378"/>
        <dbReference type="ChEBI" id="CHEBI:59874"/>
        <dbReference type="ChEBI" id="CHEBI:78442"/>
        <dbReference type="ChEBI" id="CHEBI:138191"/>
        <dbReference type="EC" id="3.1.1.29"/>
    </reaction>
</comment>
<feature type="site" description="Stabilizes the basic form of H active site to accept a proton" evidence="7">
    <location>
        <position position="92"/>
    </location>
</feature>
<reference evidence="11 12" key="1">
    <citation type="submission" date="2017-08" db="EMBL/GenBank/DDBJ databases">
        <authorList>
            <person name="de Groot N.N."/>
        </authorList>
    </citation>
    <scope>NUCLEOTIDE SEQUENCE [LARGE SCALE GENOMIC DNA]</scope>
    <source>
        <strain evidence="11 12">USBA 352</strain>
    </source>
</reference>
<dbReference type="STRING" id="538381.GCA_001696535_01531"/>
<evidence type="ECO:0000256" key="7">
    <source>
        <dbReference type="HAMAP-Rule" id="MF_00083"/>
    </source>
</evidence>
<dbReference type="RefSeq" id="WP_067340551.1">
    <property type="nucleotide sequence ID" value="NZ_JAJGNR010000001.1"/>
</dbReference>
<dbReference type="CDD" id="cd00462">
    <property type="entry name" value="PTH"/>
    <property type="match status" value="1"/>
</dbReference>
<dbReference type="GO" id="GO:0072344">
    <property type="term" value="P:rescue of stalled ribosome"/>
    <property type="evidence" value="ECO:0007669"/>
    <property type="project" value="UniProtKB-UniRule"/>
</dbReference>
<dbReference type="GO" id="GO:0005737">
    <property type="term" value="C:cytoplasm"/>
    <property type="evidence" value="ECO:0007669"/>
    <property type="project" value="UniProtKB-SubCell"/>
</dbReference>
<dbReference type="PROSITE" id="PS01196">
    <property type="entry name" value="PEPT_TRNA_HYDROL_2"/>
    <property type="match status" value="1"/>
</dbReference>
<dbReference type="PANTHER" id="PTHR17224">
    <property type="entry name" value="PEPTIDYL-TRNA HYDROLASE"/>
    <property type="match status" value="1"/>
</dbReference>
<dbReference type="FunFam" id="3.40.50.1470:FF:000001">
    <property type="entry name" value="Peptidyl-tRNA hydrolase"/>
    <property type="match status" value="1"/>
</dbReference>
<dbReference type="EC" id="3.1.1.29" evidence="1 7"/>
<dbReference type="PANTHER" id="PTHR17224:SF1">
    <property type="entry name" value="PEPTIDYL-TRNA HYDROLASE"/>
    <property type="match status" value="1"/>
</dbReference>
<feature type="site" description="Discriminates between blocked and unblocked aminoacyl-tRNA" evidence="7">
    <location>
        <position position="9"/>
    </location>
</feature>
<evidence type="ECO:0000256" key="8">
    <source>
        <dbReference type="RuleBase" id="RU000673"/>
    </source>
</evidence>
<comment type="subcellular location">
    <subcellularLocation>
        <location evidence="7">Cytoplasm</location>
    </subcellularLocation>
</comment>
<evidence type="ECO:0000256" key="1">
    <source>
        <dbReference type="ARBA" id="ARBA00013260"/>
    </source>
</evidence>
<dbReference type="NCBIfam" id="TIGR00447">
    <property type="entry name" value="pth"/>
    <property type="match status" value="1"/>
</dbReference>
<dbReference type="GO" id="GO:0004045">
    <property type="term" value="F:peptidyl-tRNA hydrolase activity"/>
    <property type="evidence" value="ECO:0007669"/>
    <property type="project" value="UniProtKB-UniRule"/>
</dbReference>
<dbReference type="InterPro" id="IPR018171">
    <property type="entry name" value="Pept_tRNA_hydro_CS"/>
</dbReference>
<accession>A0A285R922</accession>
<evidence type="ECO:0000256" key="3">
    <source>
        <dbReference type="ARBA" id="ARBA00022801"/>
    </source>
</evidence>
<dbReference type="GO" id="GO:0000049">
    <property type="term" value="F:tRNA binding"/>
    <property type="evidence" value="ECO:0007669"/>
    <property type="project" value="UniProtKB-UniRule"/>
</dbReference>
<dbReference type="HAMAP" id="MF_00083">
    <property type="entry name" value="Pept_tRNA_hydro_bact"/>
    <property type="match status" value="1"/>
</dbReference>
<comment type="function">
    <text evidence="7">Catalyzes the release of premature peptidyl moieties from peptidyl-tRNA molecules trapped in stalled 50S ribosomal subunits, and thus maintains levels of free tRNAs and 50S ribosomes.</text>
</comment>
<evidence type="ECO:0000256" key="6">
    <source>
        <dbReference type="ARBA" id="ARBA00050038"/>
    </source>
</evidence>
<dbReference type="InterPro" id="IPR001328">
    <property type="entry name" value="Pept_tRNA_hydro"/>
</dbReference>
<comment type="subunit">
    <text evidence="7">Monomer.</text>
</comment>
<keyword evidence="7" id="KW-0963">Cytoplasm</keyword>
<dbReference type="Gene3D" id="3.40.50.1470">
    <property type="entry name" value="Peptidyl-tRNA hydrolase"/>
    <property type="match status" value="1"/>
</dbReference>
<comment type="similarity">
    <text evidence="5 7 9">Belongs to the PTH family.</text>
</comment>
<dbReference type="OrthoDB" id="9800507at2"/>
<proteinExistence type="inferred from homology"/>
<protein>
    <recommendedName>
        <fullName evidence="6 7">Peptidyl-tRNA hydrolase</fullName>
        <shortName evidence="7">Pth</shortName>
        <ecNumber evidence="1 7">3.1.1.29</ecNumber>
    </recommendedName>
</protein>
<evidence type="ECO:0000256" key="10">
    <source>
        <dbReference type="SAM" id="MobiDB-lite"/>
    </source>
</evidence>
<feature type="active site" description="Proton acceptor" evidence="7">
    <location>
        <position position="19"/>
    </location>
</feature>
<sequence length="240" mass="25919">MRLIVGLGNPGEKYARNRHNIGFLAVDAIHGRNSSFAPWRTRFQAEVSEGLLDGEKVMLMKPQTYMNESGRSVGEAARFYKLAPADVIVLYDELDLPPGKVRTKVGGGSGGHNGIRSIDAHLGKEYSRVRLGIGHPGHKDRVTAHVLGDFAKVDAEWLDPMLDAIAAEAGLLVGGHHSEFCNRLHLALAPAKPQKPRKEQGAASGGTSRNPNPPLPRRGKDSAPKGALAEQLARMFGKKD</sequence>
<comment type="function">
    <text evidence="7">Hydrolyzes ribosome-free peptidyl-tRNAs (with 1 or more amino acids incorporated), which drop off the ribosome during protein synthesis, or as a result of ribosome stalling.</text>
</comment>
<evidence type="ECO:0000256" key="2">
    <source>
        <dbReference type="ARBA" id="ARBA00022555"/>
    </source>
</evidence>
<dbReference type="EMBL" id="OBML01000001">
    <property type="protein sequence ID" value="SOB90209.1"/>
    <property type="molecule type" value="Genomic_DNA"/>
</dbReference>
<keyword evidence="4 7" id="KW-0694">RNA-binding</keyword>
<keyword evidence="12" id="KW-1185">Reference proteome</keyword>
<dbReference type="InterPro" id="IPR036416">
    <property type="entry name" value="Pept_tRNA_hydro_sf"/>
</dbReference>
<dbReference type="GO" id="GO:0006515">
    <property type="term" value="P:protein quality control for misfolded or incompletely synthesized proteins"/>
    <property type="evidence" value="ECO:0007669"/>
    <property type="project" value="UniProtKB-UniRule"/>
</dbReference>
<dbReference type="Proteomes" id="UP000219331">
    <property type="component" value="Unassembled WGS sequence"/>
</dbReference>
<feature type="binding site" evidence="7">
    <location>
        <position position="14"/>
    </location>
    <ligand>
        <name>tRNA</name>
        <dbReference type="ChEBI" id="CHEBI:17843"/>
    </ligand>
</feature>
<dbReference type="AlphaFoldDB" id="A0A285R922"/>
<dbReference type="SUPFAM" id="SSF53178">
    <property type="entry name" value="Peptidyl-tRNA hydrolase-like"/>
    <property type="match status" value="1"/>
</dbReference>
<evidence type="ECO:0000256" key="9">
    <source>
        <dbReference type="RuleBase" id="RU004320"/>
    </source>
</evidence>
<dbReference type="Pfam" id="PF01195">
    <property type="entry name" value="Pept_tRNA_hydro"/>
    <property type="match status" value="1"/>
</dbReference>
<dbReference type="PROSITE" id="PS01195">
    <property type="entry name" value="PEPT_TRNA_HYDROL_1"/>
    <property type="match status" value="1"/>
</dbReference>
<evidence type="ECO:0000256" key="4">
    <source>
        <dbReference type="ARBA" id="ARBA00022884"/>
    </source>
</evidence>
<gene>
    <name evidence="7" type="primary">pth</name>
    <name evidence="11" type="ORF">SAMN05421512_101404</name>
</gene>
<evidence type="ECO:0000313" key="12">
    <source>
        <dbReference type="Proteomes" id="UP000219331"/>
    </source>
</evidence>
<feature type="binding site" evidence="7">
    <location>
        <position position="65"/>
    </location>
    <ligand>
        <name>tRNA</name>
        <dbReference type="ChEBI" id="CHEBI:17843"/>
    </ligand>
</feature>
<evidence type="ECO:0000256" key="5">
    <source>
        <dbReference type="ARBA" id="ARBA00038063"/>
    </source>
</evidence>
<feature type="region of interest" description="Disordered" evidence="10">
    <location>
        <begin position="191"/>
        <end position="227"/>
    </location>
</feature>
<name>A0A285R922_9HYPH</name>